<reference evidence="2 3" key="1">
    <citation type="journal article" date="2016" name="DNA Res.">
        <title>The draft genome of MD-2 pineapple using hybrid error correction of long reads.</title>
        <authorList>
            <person name="Redwan R.M."/>
            <person name="Saidin A."/>
            <person name="Kumar S.V."/>
        </authorList>
    </citation>
    <scope>NUCLEOTIDE SEQUENCE [LARGE SCALE GENOMIC DNA]</scope>
    <source>
        <strain evidence="3">cv. MD2</strain>
        <tissue evidence="2">Leaf</tissue>
    </source>
</reference>
<accession>A0A199UTJ0</accession>
<dbReference type="Gene3D" id="3.40.50.1110">
    <property type="entry name" value="SGNH hydrolase"/>
    <property type="match status" value="1"/>
</dbReference>
<sequence>MVPAVYVFGDSLADVGNNNHLDLSIIKADFPHNGVDYPGRKATGRFGNGKNSADFLELIEKQREDSSIESKGRGC</sequence>
<dbReference type="PANTHER" id="PTHR45648:SF106">
    <property type="entry name" value="ANTHER-SPECIFIC PROLINE-RICH PROTEIN APG"/>
    <property type="match status" value="1"/>
</dbReference>
<dbReference type="GO" id="GO:0016787">
    <property type="term" value="F:hydrolase activity"/>
    <property type="evidence" value="ECO:0007669"/>
    <property type="project" value="UniProtKB-KW"/>
</dbReference>
<dbReference type="PANTHER" id="PTHR45648">
    <property type="entry name" value="GDSL LIPASE/ACYLHYDROLASE FAMILY PROTEIN (AFU_ORTHOLOGUE AFUA_4G14700)"/>
    <property type="match status" value="1"/>
</dbReference>
<evidence type="ECO:0000256" key="1">
    <source>
        <dbReference type="ARBA" id="ARBA00022801"/>
    </source>
</evidence>
<protein>
    <submittedName>
        <fullName evidence="2">GDSL esterase/lipase</fullName>
    </submittedName>
</protein>
<dbReference type="InterPro" id="IPR051058">
    <property type="entry name" value="GDSL_Est/Lipase"/>
</dbReference>
<dbReference type="InterPro" id="IPR036514">
    <property type="entry name" value="SGNH_hydro_sf"/>
</dbReference>
<dbReference type="EMBL" id="LSRQ01005120">
    <property type="protein sequence ID" value="OAY68084.1"/>
    <property type="molecule type" value="Genomic_DNA"/>
</dbReference>
<organism evidence="2 3">
    <name type="scientific">Ananas comosus</name>
    <name type="common">Pineapple</name>
    <name type="synonym">Ananas ananas</name>
    <dbReference type="NCBI Taxonomy" id="4615"/>
    <lineage>
        <taxon>Eukaryota</taxon>
        <taxon>Viridiplantae</taxon>
        <taxon>Streptophyta</taxon>
        <taxon>Embryophyta</taxon>
        <taxon>Tracheophyta</taxon>
        <taxon>Spermatophyta</taxon>
        <taxon>Magnoliopsida</taxon>
        <taxon>Liliopsida</taxon>
        <taxon>Poales</taxon>
        <taxon>Bromeliaceae</taxon>
        <taxon>Bromelioideae</taxon>
        <taxon>Ananas</taxon>
    </lineage>
</organism>
<proteinExistence type="predicted"/>
<dbReference type="AlphaFoldDB" id="A0A199UTJ0"/>
<keyword evidence="1" id="KW-0378">Hydrolase</keyword>
<dbReference type="STRING" id="4615.A0A199UTJ0"/>
<gene>
    <name evidence="2" type="ORF">ACMD2_24599</name>
</gene>
<comment type="caution">
    <text evidence="2">The sequence shown here is derived from an EMBL/GenBank/DDBJ whole genome shotgun (WGS) entry which is preliminary data.</text>
</comment>
<name>A0A199UTJ0_ANACO</name>
<evidence type="ECO:0000313" key="3">
    <source>
        <dbReference type="Proteomes" id="UP000092600"/>
    </source>
</evidence>
<dbReference type="Proteomes" id="UP000092600">
    <property type="component" value="Unassembled WGS sequence"/>
</dbReference>
<evidence type="ECO:0000313" key="2">
    <source>
        <dbReference type="EMBL" id="OAY68084.1"/>
    </source>
</evidence>